<reference evidence="2" key="1">
    <citation type="journal article" date="2019" name="Curr. Biol.">
        <title>Genome Sequence of Striga asiatica Provides Insight into the Evolution of Plant Parasitism.</title>
        <authorList>
            <person name="Yoshida S."/>
            <person name="Kim S."/>
            <person name="Wafula E.K."/>
            <person name="Tanskanen J."/>
            <person name="Kim Y.M."/>
            <person name="Honaas L."/>
            <person name="Yang Z."/>
            <person name="Spallek T."/>
            <person name="Conn C.E."/>
            <person name="Ichihashi Y."/>
            <person name="Cheong K."/>
            <person name="Cui S."/>
            <person name="Der J.P."/>
            <person name="Gundlach H."/>
            <person name="Jiao Y."/>
            <person name="Hori C."/>
            <person name="Ishida J.K."/>
            <person name="Kasahara H."/>
            <person name="Kiba T."/>
            <person name="Kim M.S."/>
            <person name="Koo N."/>
            <person name="Laohavisit A."/>
            <person name="Lee Y.H."/>
            <person name="Lumba S."/>
            <person name="McCourt P."/>
            <person name="Mortimer J.C."/>
            <person name="Mutuku J.M."/>
            <person name="Nomura T."/>
            <person name="Sasaki-Sekimoto Y."/>
            <person name="Seto Y."/>
            <person name="Wang Y."/>
            <person name="Wakatake T."/>
            <person name="Sakakibara H."/>
            <person name="Demura T."/>
            <person name="Yamaguchi S."/>
            <person name="Yoneyama K."/>
            <person name="Manabe R.I."/>
            <person name="Nelson D.C."/>
            <person name="Schulman A.H."/>
            <person name="Timko M.P."/>
            <person name="dePamphilis C.W."/>
            <person name="Choi D."/>
            <person name="Shirasu K."/>
        </authorList>
    </citation>
    <scope>NUCLEOTIDE SEQUENCE [LARGE SCALE GENOMIC DNA]</scope>
    <source>
        <strain evidence="2">cv. UVA1</strain>
    </source>
</reference>
<accession>A0A5A7QW79</accession>
<comment type="caution">
    <text evidence="1">The sequence shown here is derived from an EMBL/GenBank/DDBJ whole genome shotgun (WGS) entry which is preliminary data.</text>
</comment>
<proteinExistence type="predicted"/>
<name>A0A5A7QW79_STRAF</name>
<gene>
    <name evidence="1" type="ORF">STAS_26764</name>
</gene>
<evidence type="ECO:0000313" key="1">
    <source>
        <dbReference type="EMBL" id="GER49514.1"/>
    </source>
</evidence>
<dbReference type="Proteomes" id="UP000325081">
    <property type="component" value="Unassembled WGS sequence"/>
</dbReference>
<organism evidence="1 2">
    <name type="scientific">Striga asiatica</name>
    <name type="common">Asiatic witchweed</name>
    <name type="synonym">Buchnera asiatica</name>
    <dbReference type="NCBI Taxonomy" id="4170"/>
    <lineage>
        <taxon>Eukaryota</taxon>
        <taxon>Viridiplantae</taxon>
        <taxon>Streptophyta</taxon>
        <taxon>Embryophyta</taxon>
        <taxon>Tracheophyta</taxon>
        <taxon>Spermatophyta</taxon>
        <taxon>Magnoliopsida</taxon>
        <taxon>eudicotyledons</taxon>
        <taxon>Gunneridae</taxon>
        <taxon>Pentapetalae</taxon>
        <taxon>asterids</taxon>
        <taxon>lamiids</taxon>
        <taxon>Lamiales</taxon>
        <taxon>Orobanchaceae</taxon>
        <taxon>Buchnereae</taxon>
        <taxon>Striga</taxon>
    </lineage>
</organism>
<dbReference type="EMBL" id="BKCP01008626">
    <property type="protein sequence ID" value="GER49514.1"/>
    <property type="molecule type" value="Genomic_DNA"/>
</dbReference>
<protein>
    <submittedName>
        <fullName evidence="1">Subtilase family protein</fullName>
    </submittedName>
</protein>
<dbReference type="AlphaFoldDB" id="A0A5A7QW79"/>
<keyword evidence="2" id="KW-1185">Reference proteome</keyword>
<sequence length="178" mass="19836">MGATEDVARRLKNEVEADEAVERGDFRWDLAGECVAGEVDELEVQLARRERVSLRWVSRRSRRRSWSREGFNGAAEVVGGVDDDSDVSVGDMCEHSSRVVWLGVLRPSDRHSTTAYTTDGKGHLMIDVSTGKKSTPFNHGAEHINSISSLDPGLVYNSNITCQLYGMKFVNFLVFVQD</sequence>
<evidence type="ECO:0000313" key="2">
    <source>
        <dbReference type="Proteomes" id="UP000325081"/>
    </source>
</evidence>